<name>X1K869_9ZZZZ</name>
<dbReference type="Gene3D" id="3.40.640.10">
    <property type="entry name" value="Type I PLP-dependent aspartate aminotransferase-like (Major domain)"/>
    <property type="match status" value="1"/>
</dbReference>
<proteinExistence type="predicted"/>
<dbReference type="EMBL" id="BARU01043144">
    <property type="protein sequence ID" value="GAH78278.1"/>
    <property type="molecule type" value="Genomic_DNA"/>
</dbReference>
<comment type="caution">
    <text evidence="1">The sequence shown here is derived from an EMBL/GenBank/DDBJ whole genome shotgun (WGS) entry which is preliminary data.</text>
</comment>
<gene>
    <name evidence="1" type="ORF">S03H2_66130</name>
</gene>
<protein>
    <recommendedName>
        <fullName evidence="2">Aminotransferase class V domain-containing protein</fullName>
    </recommendedName>
</protein>
<organism evidence="1">
    <name type="scientific">marine sediment metagenome</name>
    <dbReference type="NCBI Taxonomy" id="412755"/>
    <lineage>
        <taxon>unclassified sequences</taxon>
        <taxon>metagenomes</taxon>
        <taxon>ecological metagenomes</taxon>
    </lineage>
</organism>
<sequence>AAAERPDMPDYYLESGSDLVCYSGGKCLRGPQSAGLLIGREDICRAAVKNLSPYGGIGRPMKVGKEEIMGVLTALELWLYGRDHKAEFKEWERILDYISKRIKQVPTVRTKVIKPGRPSNVTPTMAITWDEKKVRLTHGEFHNQLLEGYPRIKIAGALGIGGNAEAETMRVPVTTYESLGVEPVINCWGTMTILGG</sequence>
<feature type="non-terminal residue" evidence="1">
    <location>
        <position position="1"/>
    </location>
</feature>
<accession>X1K869</accession>
<dbReference type="SUPFAM" id="SSF53383">
    <property type="entry name" value="PLP-dependent transferases"/>
    <property type="match status" value="1"/>
</dbReference>
<feature type="non-terminal residue" evidence="1">
    <location>
        <position position="196"/>
    </location>
</feature>
<dbReference type="AlphaFoldDB" id="X1K869"/>
<evidence type="ECO:0000313" key="1">
    <source>
        <dbReference type="EMBL" id="GAH78278.1"/>
    </source>
</evidence>
<dbReference type="InterPro" id="IPR015421">
    <property type="entry name" value="PyrdxlP-dep_Trfase_major"/>
</dbReference>
<evidence type="ECO:0008006" key="2">
    <source>
        <dbReference type="Google" id="ProtNLM"/>
    </source>
</evidence>
<dbReference type="InterPro" id="IPR015424">
    <property type="entry name" value="PyrdxlP-dep_Trfase"/>
</dbReference>
<reference evidence="1" key="1">
    <citation type="journal article" date="2014" name="Front. Microbiol.">
        <title>High frequency of phylogenetically diverse reductive dehalogenase-homologous genes in deep subseafloor sedimentary metagenomes.</title>
        <authorList>
            <person name="Kawai M."/>
            <person name="Futagami T."/>
            <person name="Toyoda A."/>
            <person name="Takaki Y."/>
            <person name="Nishi S."/>
            <person name="Hori S."/>
            <person name="Arai W."/>
            <person name="Tsubouchi T."/>
            <person name="Morono Y."/>
            <person name="Uchiyama I."/>
            <person name="Ito T."/>
            <person name="Fujiyama A."/>
            <person name="Inagaki F."/>
            <person name="Takami H."/>
        </authorList>
    </citation>
    <scope>NUCLEOTIDE SEQUENCE</scope>
    <source>
        <strain evidence="1">Expedition CK06-06</strain>
    </source>
</reference>